<protein>
    <submittedName>
        <fullName evidence="1">Uncharacterized protein</fullName>
    </submittedName>
</protein>
<dbReference type="OrthoDB" id="7794at2157"/>
<dbReference type="GeneID" id="30582691"/>
<evidence type="ECO:0000313" key="3">
    <source>
        <dbReference type="EMBL" id="SDW14239.1"/>
    </source>
</evidence>
<dbReference type="Proteomes" id="UP000267921">
    <property type="component" value="Unassembled WGS sequence"/>
</dbReference>
<dbReference type="STRING" id="2177.BHR79_02985"/>
<reference evidence="2 6" key="3">
    <citation type="submission" date="2018-10" db="EMBL/GenBank/DDBJ databases">
        <title>Cultivation of a novel Methanohalophilus strain from Kebrit Deep of the Red Sea and a genomic comparison of members of the genus Methanohalophilus.</title>
        <authorList>
            <person name="Guan Y."/>
            <person name="Ngugi D.K."/>
            <person name="Stingl U."/>
        </authorList>
    </citation>
    <scope>NUCLEOTIDE SEQUENCE [LARGE SCALE GENOMIC DNA]</scope>
    <source>
        <strain evidence="2 6">DSM 3094</strain>
    </source>
</reference>
<gene>
    <name evidence="1" type="ORF">BHR79_02985</name>
    <name evidence="2" type="ORF">EFE40_07895</name>
    <name evidence="3" type="ORF">SAMN04515625_0426</name>
</gene>
<organism evidence="1 4">
    <name type="scientific">Methanohalophilus halophilus</name>
    <dbReference type="NCBI Taxonomy" id="2177"/>
    <lineage>
        <taxon>Archaea</taxon>
        <taxon>Methanobacteriati</taxon>
        <taxon>Methanobacteriota</taxon>
        <taxon>Stenosarchaea group</taxon>
        <taxon>Methanomicrobia</taxon>
        <taxon>Methanosarcinales</taxon>
        <taxon>Methanosarcinaceae</taxon>
        <taxon>Methanohalophilus</taxon>
    </lineage>
</organism>
<accession>A0A1L3Q128</accession>
<dbReference type="RefSeq" id="WP_072561006.1">
    <property type="nucleotide sequence ID" value="NZ_CP017921.1"/>
</dbReference>
<evidence type="ECO:0000313" key="5">
    <source>
        <dbReference type="Proteomes" id="UP000198669"/>
    </source>
</evidence>
<dbReference type="Proteomes" id="UP000198669">
    <property type="component" value="Unassembled WGS sequence"/>
</dbReference>
<dbReference type="Gene3D" id="1.10.1220.170">
    <property type="match status" value="1"/>
</dbReference>
<evidence type="ECO:0000313" key="1">
    <source>
        <dbReference type="EMBL" id="APH38555.1"/>
    </source>
</evidence>
<dbReference type="EMBL" id="CP017921">
    <property type="protein sequence ID" value="APH38555.1"/>
    <property type="molecule type" value="Genomic_DNA"/>
</dbReference>
<dbReference type="Proteomes" id="UP000186879">
    <property type="component" value="Chromosome"/>
</dbReference>
<evidence type="ECO:0000313" key="6">
    <source>
        <dbReference type="Proteomes" id="UP000267921"/>
    </source>
</evidence>
<proteinExistence type="predicted"/>
<reference evidence="3 5" key="2">
    <citation type="submission" date="2016-10" db="EMBL/GenBank/DDBJ databases">
        <authorList>
            <person name="de Groot N.N."/>
        </authorList>
    </citation>
    <scope>NUCLEOTIDE SEQUENCE [LARGE SCALE GENOMIC DNA]</scope>
    <source>
        <strain evidence="3 5">Z-7982</strain>
    </source>
</reference>
<dbReference type="InterPro" id="IPR055979">
    <property type="entry name" value="DUF7557"/>
</dbReference>
<dbReference type="EMBL" id="FNMU01000001">
    <property type="protein sequence ID" value="SDW14239.1"/>
    <property type="molecule type" value="Genomic_DNA"/>
</dbReference>
<name>A0A1L3Q128_9EURY</name>
<reference evidence="1 4" key="1">
    <citation type="submission" date="2016-10" db="EMBL/GenBank/DDBJ databases">
        <title>Methanohalophilus halophilus.</title>
        <authorList>
            <person name="L'haridon S."/>
        </authorList>
    </citation>
    <scope>NUCLEOTIDE SEQUENCE [LARGE SCALE GENOMIC DNA]</scope>
    <source>
        <strain evidence="1 4">Z-7982</strain>
    </source>
</reference>
<evidence type="ECO:0000313" key="4">
    <source>
        <dbReference type="Proteomes" id="UP000186879"/>
    </source>
</evidence>
<dbReference type="KEGG" id="mhaz:BHR79_02985"/>
<dbReference type="AlphaFoldDB" id="A0A1L3Q128"/>
<sequence length="76" mass="8763">MATTICVDPQTKEKLKVLKKYPKESFNSVIERLTRMAIDEDELSDEAIQDIEEALEDIKMGRTYSEDEVKKELGLL</sequence>
<evidence type="ECO:0000313" key="2">
    <source>
        <dbReference type="EMBL" id="RNI08451.1"/>
    </source>
</evidence>
<dbReference type="EMBL" id="RJJG01000005">
    <property type="protein sequence ID" value="RNI08451.1"/>
    <property type="molecule type" value="Genomic_DNA"/>
</dbReference>
<dbReference type="Pfam" id="PF24434">
    <property type="entry name" value="DUF7557"/>
    <property type="match status" value="1"/>
</dbReference>
<keyword evidence="4" id="KW-1185">Reference proteome</keyword>